<gene>
    <name evidence="2" type="ORF">D7S86_02245</name>
</gene>
<dbReference type="Proteomes" id="UP000270342">
    <property type="component" value="Unassembled WGS sequence"/>
</dbReference>
<evidence type="ECO:0000313" key="3">
    <source>
        <dbReference type="Proteomes" id="UP000270342"/>
    </source>
</evidence>
<protein>
    <submittedName>
        <fullName evidence="2">Uncharacterized protein</fullName>
    </submittedName>
</protein>
<comment type="caution">
    <text evidence="2">The sequence shown here is derived from an EMBL/GenBank/DDBJ whole genome shotgun (WGS) entry which is preliminary data.</text>
</comment>
<keyword evidence="3" id="KW-1185">Reference proteome</keyword>
<dbReference type="AlphaFoldDB" id="A0A494Y800"/>
<reference evidence="2 3" key="1">
    <citation type="submission" date="2018-10" db="EMBL/GenBank/DDBJ databases">
        <title>Robbsia sp. DHC34, isolated from soil.</title>
        <authorList>
            <person name="Gao Z.-H."/>
            <person name="Qiu L.-H."/>
        </authorList>
    </citation>
    <scope>NUCLEOTIDE SEQUENCE [LARGE SCALE GENOMIC DNA]</scope>
    <source>
        <strain evidence="2 3">DHC34</strain>
    </source>
</reference>
<name>A0A494Y800_9BURK</name>
<dbReference type="EMBL" id="RBZU01000001">
    <property type="protein sequence ID" value="RKP58774.1"/>
    <property type="molecule type" value="Genomic_DNA"/>
</dbReference>
<feature type="compositionally biased region" description="Pro residues" evidence="1">
    <location>
        <begin position="41"/>
        <end position="50"/>
    </location>
</feature>
<accession>A0A494Y800</accession>
<evidence type="ECO:0000256" key="1">
    <source>
        <dbReference type="SAM" id="MobiDB-lite"/>
    </source>
</evidence>
<evidence type="ECO:0000313" key="2">
    <source>
        <dbReference type="EMBL" id="RKP58774.1"/>
    </source>
</evidence>
<sequence length="83" mass="8178">MAIGTSCESQSWVVPRYGGSDQIALRCVSGPVGSAQLGPARPGPARPGPARPGSARLGSARLGSARPAVRPQAGSVSAAHGFG</sequence>
<organism evidence="2 3">
    <name type="scientific">Pararobbsia silviterrae</name>
    <dbReference type="NCBI Taxonomy" id="1792498"/>
    <lineage>
        <taxon>Bacteria</taxon>
        <taxon>Pseudomonadati</taxon>
        <taxon>Pseudomonadota</taxon>
        <taxon>Betaproteobacteria</taxon>
        <taxon>Burkholderiales</taxon>
        <taxon>Burkholderiaceae</taxon>
        <taxon>Pararobbsia</taxon>
    </lineage>
</organism>
<feature type="region of interest" description="Disordered" evidence="1">
    <location>
        <begin position="33"/>
        <end position="83"/>
    </location>
</feature>
<proteinExistence type="predicted"/>